<organism evidence="11 12">
    <name type="scientific">Talaromyces islandicus</name>
    <name type="common">Penicillium islandicum</name>
    <dbReference type="NCBI Taxonomy" id="28573"/>
    <lineage>
        <taxon>Eukaryota</taxon>
        <taxon>Fungi</taxon>
        <taxon>Dikarya</taxon>
        <taxon>Ascomycota</taxon>
        <taxon>Pezizomycotina</taxon>
        <taxon>Eurotiomycetes</taxon>
        <taxon>Eurotiomycetidae</taxon>
        <taxon>Eurotiales</taxon>
        <taxon>Trichocomaceae</taxon>
        <taxon>Talaromyces</taxon>
        <taxon>Talaromyces sect. Islandici</taxon>
    </lineage>
</organism>
<dbReference type="PANTHER" id="PTHR47966:SF2">
    <property type="entry name" value="ASPERGILLOPEPSIN-1-RELATED"/>
    <property type="match status" value="1"/>
</dbReference>
<keyword evidence="4 8" id="KW-0645">Protease</keyword>
<evidence type="ECO:0000256" key="3">
    <source>
        <dbReference type="ARBA" id="ARBA00022525"/>
    </source>
</evidence>
<reference evidence="11 12" key="1">
    <citation type="submission" date="2015-04" db="EMBL/GenBank/DDBJ databases">
        <authorList>
            <person name="Syromyatnikov M.Y."/>
            <person name="Popov V.N."/>
        </authorList>
    </citation>
    <scope>NUCLEOTIDE SEQUENCE [LARGE SCALE GENOMIC DNA]</scope>
    <source>
        <strain evidence="11">WF-38-12</strain>
    </source>
</reference>
<feature type="signal peptide" evidence="9">
    <location>
        <begin position="1"/>
        <end position="19"/>
    </location>
</feature>
<accession>A0A0U1M9R1</accession>
<evidence type="ECO:0000313" key="11">
    <source>
        <dbReference type="EMBL" id="CRG92082.1"/>
    </source>
</evidence>
<dbReference type="InterPro" id="IPR001969">
    <property type="entry name" value="Aspartic_peptidase_AS"/>
</dbReference>
<evidence type="ECO:0000256" key="2">
    <source>
        <dbReference type="ARBA" id="ARBA00007447"/>
    </source>
</evidence>
<dbReference type="PANTHER" id="PTHR47966">
    <property type="entry name" value="BETA-SITE APP-CLEAVING ENZYME, ISOFORM A-RELATED"/>
    <property type="match status" value="1"/>
</dbReference>
<dbReference type="FunFam" id="2.40.70.10:FF:000024">
    <property type="entry name" value="Endothiapepsin"/>
    <property type="match status" value="1"/>
</dbReference>
<evidence type="ECO:0000256" key="1">
    <source>
        <dbReference type="ARBA" id="ARBA00004613"/>
    </source>
</evidence>
<dbReference type="Proteomes" id="UP000054383">
    <property type="component" value="Unassembled WGS sequence"/>
</dbReference>
<dbReference type="InterPro" id="IPR001461">
    <property type="entry name" value="Aspartic_peptidase_A1"/>
</dbReference>
<gene>
    <name evidence="11" type="primary">pepA</name>
    <name evidence="11" type="ORF">PISL3812_09137</name>
</gene>
<evidence type="ECO:0000259" key="10">
    <source>
        <dbReference type="PROSITE" id="PS51767"/>
    </source>
</evidence>
<dbReference type="GO" id="GO:0005576">
    <property type="term" value="C:extracellular region"/>
    <property type="evidence" value="ECO:0007669"/>
    <property type="project" value="UniProtKB-SubCell"/>
</dbReference>
<dbReference type="GO" id="GO:0006508">
    <property type="term" value="P:proteolysis"/>
    <property type="evidence" value="ECO:0007669"/>
    <property type="project" value="UniProtKB-KW"/>
</dbReference>
<feature type="chain" id="PRO_5006711732" evidence="9">
    <location>
        <begin position="20"/>
        <end position="393"/>
    </location>
</feature>
<evidence type="ECO:0000256" key="6">
    <source>
        <dbReference type="ARBA" id="ARBA00022801"/>
    </source>
</evidence>
<evidence type="ECO:0000256" key="4">
    <source>
        <dbReference type="ARBA" id="ARBA00022670"/>
    </source>
</evidence>
<protein>
    <submittedName>
        <fullName evidence="11">Aspergillopepsin I</fullName>
    </submittedName>
</protein>
<evidence type="ECO:0000256" key="9">
    <source>
        <dbReference type="SAM" id="SignalP"/>
    </source>
</evidence>
<feature type="domain" description="Peptidase A1" evidence="10">
    <location>
        <begin position="87"/>
        <end position="390"/>
    </location>
</feature>
<dbReference type="PROSITE" id="PS51767">
    <property type="entry name" value="PEPTIDASE_A1"/>
    <property type="match status" value="1"/>
</dbReference>
<sequence length="393" mass="40371">MVNAKTVVSALALSAAAQAAPYNPTKTSKFSLNQVAVKKSGQVNGAAAYARALQKYGGSVPAHVASAAAGGESGSATNKPVNGDEQYITPVKVGKSTVNLDFDTGSADLWVFTKDTKGAGSGHNTYDPSTGKKLSGATWQIQYGDGSGASGDVYTDSVTVGNVTATSQAVEAATTVSSSFASDTASDGLLGLAFSSINTVKPQSQKTFYANVMDSLASPVFAAVLKHNAPGSYDFGFIDSSKYTGKLTYTDVDNSQGFWGFTADSISVGDSKVEAAGASVSGIADTGTTLLLLDDSTVSAYYKQVEGAENSQTQGGWVFDCSATLPDLKVTIGSYTATVPGKYLNYAEQSGKCFGGLQSAGDVGVNIFGDVFLKTQYVVFDAEKNQLGFAAQA</sequence>
<dbReference type="CDD" id="cd06097">
    <property type="entry name" value="Aspergillopepsin_like"/>
    <property type="match status" value="1"/>
</dbReference>
<evidence type="ECO:0000256" key="5">
    <source>
        <dbReference type="ARBA" id="ARBA00022750"/>
    </source>
</evidence>
<keyword evidence="6 8" id="KW-0378">Hydrolase</keyword>
<evidence type="ECO:0000256" key="7">
    <source>
        <dbReference type="PIRSR" id="PIRSR601461-1"/>
    </source>
</evidence>
<dbReference type="PROSITE" id="PS00141">
    <property type="entry name" value="ASP_PROTEASE"/>
    <property type="match status" value="1"/>
</dbReference>
<dbReference type="FunFam" id="2.40.70.10:FF:000026">
    <property type="entry name" value="Endothiapepsin"/>
    <property type="match status" value="1"/>
</dbReference>
<dbReference type="AlphaFoldDB" id="A0A0U1M9R1"/>
<dbReference type="STRING" id="28573.A0A0U1M9R1"/>
<feature type="active site" evidence="7">
    <location>
        <position position="285"/>
    </location>
</feature>
<dbReference type="OMA" id="NRLGWAP"/>
<keyword evidence="9" id="KW-0732">Signal</keyword>
<keyword evidence="3" id="KW-0964">Secreted</keyword>
<comment type="similarity">
    <text evidence="2 8">Belongs to the peptidase A1 family.</text>
</comment>
<dbReference type="GO" id="GO:0004190">
    <property type="term" value="F:aspartic-type endopeptidase activity"/>
    <property type="evidence" value="ECO:0007669"/>
    <property type="project" value="UniProtKB-KW"/>
</dbReference>
<evidence type="ECO:0000256" key="8">
    <source>
        <dbReference type="RuleBase" id="RU000454"/>
    </source>
</evidence>
<dbReference type="InterPro" id="IPR033121">
    <property type="entry name" value="PEPTIDASE_A1"/>
</dbReference>
<dbReference type="Pfam" id="PF00026">
    <property type="entry name" value="Asp"/>
    <property type="match status" value="1"/>
</dbReference>
<dbReference type="PRINTS" id="PR00792">
    <property type="entry name" value="PEPSIN"/>
</dbReference>
<dbReference type="InterPro" id="IPR034163">
    <property type="entry name" value="Aspergillopepsin-like_cat_dom"/>
</dbReference>
<dbReference type="OrthoDB" id="2747330at2759"/>
<evidence type="ECO:0000313" key="12">
    <source>
        <dbReference type="Proteomes" id="UP000054383"/>
    </source>
</evidence>
<dbReference type="EMBL" id="CVMT01000011">
    <property type="protein sequence ID" value="CRG92082.1"/>
    <property type="molecule type" value="Genomic_DNA"/>
</dbReference>
<keyword evidence="5 8" id="KW-0064">Aspartyl protease</keyword>
<proteinExistence type="inferred from homology"/>
<comment type="subcellular location">
    <subcellularLocation>
        <location evidence="1">Secreted</location>
    </subcellularLocation>
</comment>
<dbReference type="InterPro" id="IPR021109">
    <property type="entry name" value="Peptidase_aspartic_dom_sf"/>
</dbReference>
<name>A0A0U1M9R1_TALIS</name>
<dbReference type="Gene3D" id="2.40.70.10">
    <property type="entry name" value="Acid Proteases"/>
    <property type="match status" value="2"/>
</dbReference>
<feature type="active site" evidence="7">
    <location>
        <position position="103"/>
    </location>
</feature>
<dbReference type="SUPFAM" id="SSF50630">
    <property type="entry name" value="Acid proteases"/>
    <property type="match status" value="1"/>
</dbReference>
<keyword evidence="12" id="KW-1185">Reference proteome</keyword>